<dbReference type="EC" id="3.6.4.6" evidence="6"/>
<dbReference type="SMART" id="SM01073">
    <property type="entry name" value="CDC48_N"/>
    <property type="match status" value="1"/>
</dbReference>
<dbReference type="InterPro" id="IPR029067">
    <property type="entry name" value="CDC48_domain_2-like_sf"/>
</dbReference>
<dbReference type="EMBL" id="CAJHNJ030000691">
    <property type="protein sequence ID" value="CAG9138465.1"/>
    <property type="molecule type" value="Genomic_DNA"/>
</dbReference>
<keyword evidence="6" id="KW-0653">Protein transport</keyword>
<keyword evidence="3 6" id="KW-0963">Cytoplasm</keyword>
<dbReference type="InterPro" id="IPR004201">
    <property type="entry name" value="Cdc48_dom2"/>
</dbReference>
<dbReference type="GO" id="GO:0005524">
    <property type="term" value="F:ATP binding"/>
    <property type="evidence" value="ECO:0007669"/>
    <property type="project" value="UniProtKB-UniRule"/>
</dbReference>
<reference evidence="8" key="1">
    <citation type="submission" date="2020-11" db="EMBL/GenBank/DDBJ databases">
        <authorList>
            <person name="Whiteford S."/>
        </authorList>
    </citation>
    <scope>NUCLEOTIDE SEQUENCE</scope>
</reference>
<dbReference type="Pfam" id="PF02359">
    <property type="entry name" value="CDC48_N"/>
    <property type="match status" value="1"/>
</dbReference>
<keyword evidence="9" id="KW-1185">Reference proteome</keyword>
<dbReference type="GO" id="GO:0043001">
    <property type="term" value="P:Golgi to plasma membrane protein transport"/>
    <property type="evidence" value="ECO:0007669"/>
    <property type="project" value="TreeGrafter"/>
</dbReference>
<dbReference type="GO" id="GO:0006891">
    <property type="term" value="P:intra-Golgi vesicle-mediated transport"/>
    <property type="evidence" value="ECO:0007669"/>
    <property type="project" value="TreeGrafter"/>
</dbReference>
<dbReference type="GO" id="GO:0035494">
    <property type="term" value="P:SNARE complex disassembly"/>
    <property type="evidence" value="ECO:0007669"/>
    <property type="project" value="InterPro"/>
</dbReference>
<comment type="function">
    <text evidence="6">Required for vesicle-mediated transport. Catalyzes the fusion of transport vesicles within the Golgi cisternae. Is also required for transport from the endoplasmic reticulum to the Golgi stack. Seems to function as a fusion protein required for the delivery of cargo proteins to all compartments of the Golgi stack independent of vesicle origin.</text>
</comment>
<dbReference type="SUPFAM" id="SSF54585">
    <property type="entry name" value="Cdc48 domain 2-like"/>
    <property type="match status" value="1"/>
</dbReference>
<organism evidence="8 9">
    <name type="scientific">Plutella xylostella</name>
    <name type="common">Diamondback moth</name>
    <name type="synonym">Plutella maculipennis</name>
    <dbReference type="NCBI Taxonomy" id="51655"/>
    <lineage>
        <taxon>Eukaryota</taxon>
        <taxon>Metazoa</taxon>
        <taxon>Ecdysozoa</taxon>
        <taxon>Arthropoda</taxon>
        <taxon>Hexapoda</taxon>
        <taxon>Insecta</taxon>
        <taxon>Pterygota</taxon>
        <taxon>Neoptera</taxon>
        <taxon>Endopterygota</taxon>
        <taxon>Lepidoptera</taxon>
        <taxon>Glossata</taxon>
        <taxon>Ditrysia</taxon>
        <taxon>Yponomeutoidea</taxon>
        <taxon>Plutellidae</taxon>
        <taxon>Plutella</taxon>
    </lineage>
</organism>
<dbReference type="AlphaFoldDB" id="A0A8S4GBP1"/>
<dbReference type="PANTHER" id="PTHR23078:SF3">
    <property type="entry name" value="VESICLE-FUSING ATPASE"/>
    <property type="match status" value="1"/>
</dbReference>
<keyword evidence="6" id="KW-0460">Magnesium</keyword>
<evidence type="ECO:0000256" key="1">
    <source>
        <dbReference type="ARBA" id="ARBA00004496"/>
    </source>
</evidence>
<dbReference type="Proteomes" id="UP000653454">
    <property type="component" value="Unassembled WGS sequence"/>
</dbReference>
<keyword evidence="5 6" id="KW-0067">ATP-binding</keyword>
<proteinExistence type="inferred from homology"/>
<dbReference type="GO" id="GO:0005795">
    <property type="term" value="C:Golgi stack"/>
    <property type="evidence" value="ECO:0007669"/>
    <property type="project" value="TreeGrafter"/>
</dbReference>
<dbReference type="InterPro" id="IPR003338">
    <property type="entry name" value="CDC4_N-term_subdom"/>
</dbReference>
<keyword evidence="6" id="KW-0479">Metal-binding</keyword>
<dbReference type="Gene3D" id="2.40.40.20">
    <property type="match status" value="1"/>
</dbReference>
<dbReference type="InterPro" id="IPR039812">
    <property type="entry name" value="Vesicle-fus_ATPase"/>
</dbReference>
<evidence type="ECO:0000259" key="7">
    <source>
        <dbReference type="SMART" id="SM01073"/>
    </source>
</evidence>
<dbReference type="GO" id="GO:0016887">
    <property type="term" value="F:ATP hydrolysis activity"/>
    <property type="evidence" value="ECO:0007669"/>
    <property type="project" value="InterPro"/>
</dbReference>
<evidence type="ECO:0000256" key="5">
    <source>
        <dbReference type="ARBA" id="ARBA00022840"/>
    </source>
</evidence>
<evidence type="ECO:0000256" key="3">
    <source>
        <dbReference type="ARBA" id="ARBA00022490"/>
    </source>
</evidence>
<dbReference type="Gene3D" id="3.10.330.10">
    <property type="match status" value="1"/>
</dbReference>
<keyword evidence="6" id="KW-0813">Transport</keyword>
<sequence>MSSMRMKAAKCPSDELAITNCALINPDDFPSDVKHIEVATGPSQHFLFSIKFFNGVERGTVGFSAPQRKWAILSIGQVIDVKPFNPRSAECLCSITLEADFMLKKTTSLDPYDSDQMARDFLIQFSNQVFTAGQQLAFSFQDKKVLSLVVKNLEGKIALLLGLFKDRQISF</sequence>
<name>A0A8S4GBP1_PLUXY</name>
<evidence type="ECO:0000256" key="2">
    <source>
        <dbReference type="ARBA" id="ARBA00006914"/>
    </source>
</evidence>
<evidence type="ECO:0000313" key="9">
    <source>
        <dbReference type="Proteomes" id="UP000653454"/>
    </source>
</evidence>
<dbReference type="FunFam" id="2.40.40.20:FF:000012">
    <property type="entry name" value="Vesicle-fusing ATPase protein"/>
    <property type="match status" value="1"/>
</dbReference>
<comment type="catalytic activity">
    <reaction evidence="6">
        <text>ATP + H2O = ADP + phosphate + H(+)</text>
        <dbReference type="Rhea" id="RHEA:13065"/>
        <dbReference type="ChEBI" id="CHEBI:15377"/>
        <dbReference type="ChEBI" id="CHEBI:15378"/>
        <dbReference type="ChEBI" id="CHEBI:30616"/>
        <dbReference type="ChEBI" id="CHEBI:43474"/>
        <dbReference type="ChEBI" id="CHEBI:456216"/>
        <dbReference type="EC" id="3.6.4.6"/>
    </reaction>
</comment>
<dbReference type="PANTHER" id="PTHR23078">
    <property type="entry name" value="VESICULAR-FUSION PROTEIN NSF"/>
    <property type="match status" value="1"/>
</dbReference>
<dbReference type="SUPFAM" id="SSF50692">
    <property type="entry name" value="ADC-like"/>
    <property type="match status" value="1"/>
</dbReference>
<comment type="caution">
    <text evidence="8">The sequence shown here is derived from an EMBL/GenBank/DDBJ whole genome shotgun (WGS) entry which is preliminary data.</text>
</comment>
<dbReference type="InterPro" id="IPR009010">
    <property type="entry name" value="Asp_de-COase-like_dom_sf"/>
</dbReference>
<protein>
    <recommendedName>
        <fullName evidence="6">Vesicle-fusing ATPase</fullName>
        <ecNumber evidence="6">3.6.4.6</ecNumber>
    </recommendedName>
</protein>
<comment type="cofactor">
    <cofactor evidence="6">
        <name>Mg(2+)</name>
        <dbReference type="ChEBI" id="CHEBI:18420"/>
    </cofactor>
    <text evidence="6">Binds 1 Mg(2+) ion per subunit.</text>
</comment>
<comment type="subcellular location">
    <subcellularLocation>
        <location evidence="1 6">Cytoplasm</location>
    </subcellularLocation>
</comment>
<accession>A0A8S4GBP1</accession>
<dbReference type="Pfam" id="PF02933">
    <property type="entry name" value="CDC48_2"/>
    <property type="match status" value="1"/>
</dbReference>
<dbReference type="GO" id="GO:0046872">
    <property type="term" value="F:metal ion binding"/>
    <property type="evidence" value="ECO:0007669"/>
    <property type="project" value="UniProtKB-UniRule"/>
</dbReference>
<gene>
    <name evidence="8" type="ORF">PLXY2_LOCUS16780</name>
</gene>
<keyword evidence="6" id="KW-0931">ER-Golgi transport</keyword>
<evidence type="ECO:0000313" key="8">
    <source>
        <dbReference type="EMBL" id="CAG9138465.1"/>
    </source>
</evidence>
<keyword evidence="6" id="KW-0378">Hydrolase</keyword>
<evidence type="ECO:0000256" key="4">
    <source>
        <dbReference type="ARBA" id="ARBA00022741"/>
    </source>
</evidence>
<comment type="similarity">
    <text evidence="2 6">Belongs to the AAA ATPase family.</text>
</comment>
<keyword evidence="4 6" id="KW-0547">Nucleotide-binding</keyword>
<feature type="domain" description="CDC48 N-terminal subdomain" evidence="7">
    <location>
        <begin position="5"/>
        <end position="86"/>
    </location>
</feature>
<evidence type="ECO:0000256" key="6">
    <source>
        <dbReference type="RuleBase" id="RU367045"/>
    </source>
</evidence>